<reference evidence="2" key="1">
    <citation type="journal article" date="2019" name="Int. J. Syst. Evol. Microbiol.">
        <title>The Global Catalogue of Microorganisms (GCM) 10K type strain sequencing project: providing services to taxonomists for standard genome sequencing and annotation.</title>
        <authorList>
            <consortium name="The Broad Institute Genomics Platform"/>
            <consortium name="The Broad Institute Genome Sequencing Center for Infectious Disease"/>
            <person name="Wu L."/>
            <person name="Ma J."/>
        </authorList>
    </citation>
    <scope>NUCLEOTIDE SEQUENCE [LARGE SCALE GENOMIC DNA]</scope>
    <source>
        <strain evidence="2">CCUG 53903</strain>
    </source>
</reference>
<evidence type="ECO:0000313" key="1">
    <source>
        <dbReference type="EMBL" id="MFC5834569.1"/>
    </source>
</evidence>
<keyword evidence="2" id="KW-1185">Reference proteome</keyword>
<accession>A0ABW1DB22</accession>
<protein>
    <submittedName>
        <fullName evidence="1">Uncharacterized protein</fullName>
    </submittedName>
</protein>
<proteinExistence type="predicted"/>
<dbReference type="Proteomes" id="UP001596058">
    <property type="component" value="Unassembled WGS sequence"/>
</dbReference>
<evidence type="ECO:0000313" key="2">
    <source>
        <dbReference type="Proteomes" id="UP001596058"/>
    </source>
</evidence>
<name>A0ABW1DB22_9ACTN</name>
<gene>
    <name evidence="1" type="ORF">ACFPZ3_62910</name>
</gene>
<sequence>MDPSVIPTLAAVISAIIGGAAGEAGKNAWTSLTALVRGRFGADAAVTSAIERAGTRPPEETAEIIAGHAATDPAFEESLGRWTAETVRLIQSKHDVSNTIGGDARITGPVVQAGDVFGSINLGKP</sequence>
<comment type="caution">
    <text evidence="1">The sequence shown here is derived from an EMBL/GenBank/DDBJ whole genome shotgun (WGS) entry which is preliminary data.</text>
</comment>
<dbReference type="EMBL" id="JBHSPA010000113">
    <property type="protein sequence ID" value="MFC5834569.1"/>
    <property type="molecule type" value="Genomic_DNA"/>
</dbReference>
<organism evidence="1 2">
    <name type="scientific">Nonomuraea insulae</name>
    <dbReference type="NCBI Taxonomy" id="1616787"/>
    <lineage>
        <taxon>Bacteria</taxon>
        <taxon>Bacillati</taxon>
        <taxon>Actinomycetota</taxon>
        <taxon>Actinomycetes</taxon>
        <taxon>Streptosporangiales</taxon>
        <taxon>Streptosporangiaceae</taxon>
        <taxon>Nonomuraea</taxon>
    </lineage>
</organism>
<dbReference type="RefSeq" id="WP_379523983.1">
    <property type="nucleotide sequence ID" value="NZ_JBHSPA010000113.1"/>
</dbReference>